<dbReference type="InterPro" id="IPR012337">
    <property type="entry name" value="RNaseH-like_sf"/>
</dbReference>
<dbReference type="Pfam" id="PF13546">
    <property type="entry name" value="DDE_5"/>
    <property type="match status" value="1"/>
</dbReference>
<evidence type="ECO:0000259" key="2">
    <source>
        <dbReference type="Pfam" id="PF13546"/>
    </source>
</evidence>
<accession>A0ABQ3VHK4</accession>
<evidence type="ECO:0000313" key="9">
    <source>
        <dbReference type="Proteomes" id="UP000635565"/>
    </source>
</evidence>
<feature type="domain" description="Transposase IS701-like DDE" evidence="2">
    <location>
        <begin position="21"/>
        <end position="238"/>
    </location>
</feature>
<comment type="caution">
    <text evidence="4">The sequence shown here is derived from an EMBL/GenBank/DDBJ whole genome shotgun (WGS) entry which is preliminary data.</text>
</comment>
<dbReference type="EMBL" id="BNJJ01000012">
    <property type="protein sequence ID" value="GHO86309.1"/>
    <property type="molecule type" value="Genomic_DNA"/>
</dbReference>
<dbReference type="RefSeq" id="WP_201362887.1">
    <property type="nucleotide sequence ID" value="NZ_BNJJ01000008.1"/>
</dbReference>
<evidence type="ECO:0000313" key="4">
    <source>
        <dbReference type="EMBL" id="GHO85525.1"/>
    </source>
</evidence>
<dbReference type="EMBL" id="BNJJ01000025">
    <property type="protein sequence ID" value="GHO88564.1"/>
    <property type="molecule type" value="Genomic_DNA"/>
</dbReference>
<keyword evidence="9" id="KW-1185">Reference proteome</keyword>
<organism evidence="4 9">
    <name type="scientific">Dictyobacter formicarum</name>
    <dbReference type="NCBI Taxonomy" id="2778368"/>
    <lineage>
        <taxon>Bacteria</taxon>
        <taxon>Bacillati</taxon>
        <taxon>Chloroflexota</taxon>
        <taxon>Ktedonobacteria</taxon>
        <taxon>Ktedonobacterales</taxon>
        <taxon>Dictyobacteraceae</taxon>
        <taxon>Dictyobacter</taxon>
    </lineage>
</organism>
<evidence type="ECO:0000256" key="1">
    <source>
        <dbReference type="SAM" id="MobiDB-lite"/>
    </source>
</evidence>
<evidence type="ECO:0000313" key="3">
    <source>
        <dbReference type="EMBL" id="GHO85226.1"/>
    </source>
</evidence>
<dbReference type="EMBL" id="BNJJ01000009">
    <property type="protein sequence ID" value="GHO85525.1"/>
    <property type="molecule type" value="Genomic_DNA"/>
</dbReference>
<evidence type="ECO:0000313" key="5">
    <source>
        <dbReference type="EMBL" id="GHO86309.1"/>
    </source>
</evidence>
<evidence type="ECO:0000313" key="7">
    <source>
        <dbReference type="EMBL" id="GHO88564.1"/>
    </source>
</evidence>
<reference evidence="4 9" key="1">
    <citation type="journal article" date="2021" name="Int. J. Syst. Evol. Microbiol.">
        <title>Reticulibacter mediterranei gen. nov., sp. nov., within the new family Reticulibacteraceae fam. nov., and Ktedonospora formicarum gen. nov., sp. nov., Ktedonobacter robiniae sp. nov., Dictyobacter formicarum sp. nov. and Dictyobacter arantiisoli sp. nov., belonging to the class Ktedonobacteria.</title>
        <authorList>
            <person name="Yabe S."/>
            <person name="Zheng Y."/>
            <person name="Wang C.M."/>
            <person name="Sakai Y."/>
            <person name="Abe K."/>
            <person name="Yokota A."/>
            <person name="Donadio S."/>
            <person name="Cavaletti L."/>
            <person name="Monciardini P."/>
        </authorList>
    </citation>
    <scope>NUCLEOTIDE SEQUENCE [LARGE SCALE GENOMIC DNA]</scope>
    <source>
        <strain evidence="4 9">SOSP1-9</strain>
    </source>
</reference>
<proteinExistence type="predicted"/>
<dbReference type="InterPro" id="IPR038721">
    <property type="entry name" value="IS701-like_DDE_dom"/>
</dbReference>
<evidence type="ECO:0000313" key="8">
    <source>
        <dbReference type="EMBL" id="GHO88671.1"/>
    </source>
</evidence>
<dbReference type="EMBL" id="BNJJ01000008">
    <property type="protein sequence ID" value="GHO85226.1"/>
    <property type="molecule type" value="Genomic_DNA"/>
</dbReference>
<feature type="region of interest" description="Disordered" evidence="1">
    <location>
        <begin position="403"/>
        <end position="430"/>
    </location>
</feature>
<name>A0ABQ3VHK4_9CHLR</name>
<dbReference type="PANTHER" id="PTHR33627">
    <property type="entry name" value="TRANSPOSASE"/>
    <property type="match status" value="1"/>
</dbReference>
<sequence length="477" mass="53493">MTKRRAIPTAPEPLETYARHFDELFGKSNQREGFRQYLEGLLLPSERNKTLTGLVNTEPLVGAQLPRAQKLQWFLSEADWDARQVQGVRLKLLREDPATAPNAQGVLVIDETGDRKDGDKTAHVARQYLGNRGKIENGVVSVTSLWADERVYYPLEVEPYTPEGCFAKGKNDPVFRTKLKIAFEQVKQATQEGILFRAVVADNFYGEDRGLKRGLRELNVPYVMALKPSHAWYHPEEVAGTLQDVAQEAGWVSPEQPGKWVRIVRRFRDGSTQEWWAVEIVSGPYGPDKKERAIVASTDPKTLPDLSTWYLVTNLPAPTERPGREMPFSPASLEEVLRLYGLRMWVEQSYKHVKHALGWSQYQVRSDQAIQRHWQLVCCAFSFCWYHASHPCVPSPADQLLTPAEPDLSSERDVPPERGQMGKKNQQAHKHEAAGVLAYGTASGTGMVGTLDHVAALLERLVVTAPSSCSPEPSSST</sequence>
<gene>
    <name evidence="3" type="ORF">KSZ_32320</name>
    <name evidence="4" type="ORF">KSZ_35310</name>
    <name evidence="5" type="ORF">KSZ_43150</name>
    <name evidence="6" type="ORF">KSZ_43170</name>
    <name evidence="7" type="ORF">KSZ_65700</name>
    <name evidence="8" type="ORF">KSZ_66770</name>
</gene>
<dbReference type="NCBIfam" id="NF033540">
    <property type="entry name" value="transpos_IS701"/>
    <property type="match status" value="1"/>
</dbReference>
<dbReference type="EMBL" id="BNJJ01000026">
    <property type="protein sequence ID" value="GHO88671.1"/>
    <property type="molecule type" value="Genomic_DNA"/>
</dbReference>
<dbReference type="InterPro" id="IPR039365">
    <property type="entry name" value="IS701-like"/>
</dbReference>
<dbReference type="PANTHER" id="PTHR33627:SF1">
    <property type="entry name" value="TRANSPOSASE"/>
    <property type="match status" value="1"/>
</dbReference>
<dbReference type="SUPFAM" id="SSF53098">
    <property type="entry name" value="Ribonuclease H-like"/>
    <property type="match status" value="1"/>
</dbReference>
<dbReference type="Proteomes" id="UP000635565">
    <property type="component" value="Unassembled WGS sequence"/>
</dbReference>
<protein>
    <submittedName>
        <fullName evidence="4">DDE transposase</fullName>
    </submittedName>
</protein>
<dbReference type="EMBL" id="BNJJ01000012">
    <property type="protein sequence ID" value="GHO86311.1"/>
    <property type="molecule type" value="Genomic_DNA"/>
</dbReference>
<evidence type="ECO:0000313" key="6">
    <source>
        <dbReference type="EMBL" id="GHO86311.1"/>
    </source>
</evidence>